<dbReference type="Proteomes" id="UP000077755">
    <property type="component" value="Chromosome 1"/>
</dbReference>
<dbReference type="AlphaFoldDB" id="A0A166IBN0"/>
<dbReference type="OrthoDB" id="416344at2759"/>
<name>A0A166IBN0_DAUCS</name>
<evidence type="ECO:0000313" key="2">
    <source>
        <dbReference type="Proteomes" id="UP000077755"/>
    </source>
</evidence>
<dbReference type="Gene3D" id="3.40.50.1820">
    <property type="entry name" value="alpha/beta hydrolase"/>
    <property type="match status" value="1"/>
</dbReference>
<dbReference type="OMA" id="IMEDHRD"/>
<evidence type="ECO:0000313" key="1">
    <source>
        <dbReference type="EMBL" id="WOG84652.1"/>
    </source>
</evidence>
<dbReference type="GO" id="GO:0006508">
    <property type="term" value="P:proteolysis"/>
    <property type="evidence" value="ECO:0007669"/>
    <property type="project" value="InterPro"/>
</dbReference>
<dbReference type="PANTHER" id="PTHR43056">
    <property type="entry name" value="PEPTIDASE S9 PROLYL OLIGOPEPTIDASE"/>
    <property type="match status" value="1"/>
</dbReference>
<dbReference type="EMBL" id="CP093343">
    <property type="protein sequence ID" value="WOG84652.1"/>
    <property type="molecule type" value="Genomic_DNA"/>
</dbReference>
<dbReference type="InterPro" id="IPR001375">
    <property type="entry name" value="Peptidase_S9_cat"/>
</dbReference>
<dbReference type="Pfam" id="PF00326">
    <property type="entry name" value="Peptidase_S9"/>
    <property type="match status" value="1"/>
</dbReference>
<dbReference type="KEGG" id="dcr:108197147"/>
<organism evidence="1 2">
    <name type="scientific">Daucus carota subsp. sativus</name>
    <name type="common">Carrot</name>
    <dbReference type="NCBI Taxonomy" id="79200"/>
    <lineage>
        <taxon>Eukaryota</taxon>
        <taxon>Viridiplantae</taxon>
        <taxon>Streptophyta</taxon>
        <taxon>Embryophyta</taxon>
        <taxon>Tracheophyta</taxon>
        <taxon>Spermatophyta</taxon>
        <taxon>Magnoliopsida</taxon>
        <taxon>eudicotyledons</taxon>
        <taxon>Gunneridae</taxon>
        <taxon>Pentapetalae</taxon>
        <taxon>asterids</taxon>
        <taxon>campanulids</taxon>
        <taxon>Apiales</taxon>
        <taxon>Apiaceae</taxon>
        <taxon>Apioideae</taxon>
        <taxon>Scandiceae</taxon>
        <taxon>Daucinae</taxon>
        <taxon>Daucus</taxon>
        <taxon>Daucus sect. Daucus</taxon>
    </lineage>
</organism>
<proteinExistence type="predicted"/>
<dbReference type="InterPro" id="IPR029058">
    <property type="entry name" value="AB_hydrolase_fold"/>
</dbReference>
<dbReference type="InterPro" id="IPR050585">
    <property type="entry name" value="Xaa-Pro_dipeptidyl-ppase/CocE"/>
</dbReference>
<sequence>MASLQEKITAPYGSWESPITADLVSASGKTLEGFTLDSSSNLLWLESRPSESGRLVIVREADKVGEQATDLTPEGFSVRSTVQEYGGGAFSVCWDFLVFSNFDDQRLYRQSLCSKDSRPVPLTPDYGGPLVRYADGVFDRTLDRYVAVREDHRENGKQPTTEIVSIGLKYMQDIEEPKVLVSGSDFYAFPRLDPKDERLAWIEWSHPNMPWDKAQLYVGCISESGDIYKRTCVAGADPSIVESPSEPKWSSTGELFFITDRNNGFWNIYKWVGHGKEIQAVCSLNAEFTRPLWVFGMSSYDFIQSNEQGSIIACSYRKKGKSYLGIIDEVQNSFSKVDVPLSYIANIVSGGQFLYIEGASAVIPVSLVKVTLSNQKAEVVDCQIIWSSSLDSEKHESYFSIPELIEFPTDVADQTAYAFFYPPNNLNYKLNEEEKPPLLLQSHGGPTDEAHGILDLNIQYYTSRGWAFVDVNYGGSSGYGREYRERLLGSWGAVDVNDCCSCAKFLVDEGKVDSERLCITGCSAGGYTALATLAFRERFKAGSSLFGIADLSSLSADMHKFECHYISNLAGNEAALHDLSPINSVEKFSCPIILFQGLEDPVVNPEQACKIHAALKKKGLPVALVEYEGESHGFRKAENIKSTLEQQMVFFARTVGQFNVADNITPILIDNFD</sequence>
<dbReference type="SUPFAM" id="SSF82171">
    <property type="entry name" value="DPP6 N-terminal domain-like"/>
    <property type="match status" value="1"/>
</dbReference>
<reference evidence="1" key="2">
    <citation type="submission" date="2022-03" db="EMBL/GenBank/DDBJ databases">
        <title>Draft title - Genomic analysis of global carrot germplasm unveils the trajectory of domestication and the origin of high carotenoid orange carrot.</title>
        <authorList>
            <person name="Iorizzo M."/>
            <person name="Ellison S."/>
            <person name="Senalik D."/>
            <person name="Macko-Podgorni A."/>
            <person name="Grzebelus D."/>
            <person name="Bostan H."/>
            <person name="Rolling W."/>
            <person name="Curaba J."/>
            <person name="Simon P."/>
        </authorList>
    </citation>
    <scope>NUCLEOTIDE SEQUENCE</scope>
    <source>
        <tissue evidence="1">Leaf</tissue>
    </source>
</reference>
<accession>A0A166IBN0</accession>
<dbReference type="SUPFAM" id="SSF53474">
    <property type="entry name" value="alpha/beta-Hydrolases"/>
    <property type="match status" value="1"/>
</dbReference>
<dbReference type="GO" id="GO:0008236">
    <property type="term" value="F:serine-type peptidase activity"/>
    <property type="evidence" value="ECO:0007669"/>
    <property type="project" value="InterPro"/>
</dbReference>
<gene>
    <name evidence="1" type="ORF">DCAR_0103836</name>
</gene>
<dbReference type="Gramene" id="KZN10964">
    <property type="protein sequence ID" value="KZN10964"/>
    <property type="gene ID" value="DCAR_003620"/>
</dbReference>
<reference evidence="1" key="1">
    <citation type="journal article" date="2016" name="Nat. Genet.">
        <title>A high-quality carrot genome assembly provides new insights into carotenoid accumulation and asterid genome evolution.</title>
        <authorList>
            <person name="Iorizzo M."/>
            <person name="Ellison S."/>
            <person name="Senalik D."/>
            <person name="Zeng P."/>
            <person name="Satapoomin P."/>
            <person name="Huang J."/>
            <person name="Bowman M."/>
            <person name="Iovene M."/>
            <person name="Sanseverino W."/>
            <person name="Cavagnaro P."/>
            <person name="Yildiz M."/>
            <person name="Macko-Podgorni A."/>
            <person name="Moranska E."/>
            <person name="Grzebelus E."/>
            <person name="Grzebelus D."/>
            <person name="Ashrafi H."/>
            <person name="Zheng Z."/>
            <person name="Cheng S."/>
            <person name="Spooner D."/>
            <person name="Van Deynze A."/>
            <person name="Simon P."/>
        </authorList>
    </citation>
    <scope>NUCLEOTIDE SEQUENCE</scope>
    <source>
        <tissue evidence="1">Leaf</tissue>
    </source>
</reference>
<dbReference type="PANTHER" id="PTHR43056:SF13">
    <property type="entry name" value="PEPTIDASE S9 PROLYL OLIGOPEPTIDASE CATALYTIC DOMAIN-CONTAINING PROTEIN"/>
    <property type="match status" value="1"/>
</dbReference>
<keyword evidence="2" id="KW-1185">Reference proteome</keyword>
<protein>
    <submittedName>
        <fullName evidence="1">Uncharacterized protein</fullName>
    </submittedName>
</protein>